<dbReference type="InterPro" id="IPR010719">
    <property type="entry name" value="MnmM_MeTrfase"/>
</dbReference>
<dbReference type="InterPro" id="IPR029063">
    <property type="entry name" value="SAM-dependent_MTases_sf"/>
</dbReference>
<reference evidence="1 2" key="1">
    <citation type="submission" date="2016-11" db="EMBL/GenBank/DDBJ databases">
        <authorList>
            <person name="Jaros S."/>
            <person name="Januszkiewicz K."/>
            <person name="Wedrychowicz H."/>
        </authorList>
    </citation>
    <scope>NUCLEOTIDE SEQUENCE [LARGE SCALE GENOMIC DNA]</scope>
    <source>
        <strain evidence="1 2">DSM 5091</strain>
    </source>
</reference>
<dbReference type="AlphaFoldDB" id="A0A1M6M6Z8"/>
<evidence type="ECO:0000313" key="2">
    <source>
        <dbReference type="Proteomes" id="UP000184171"/>
    </source>
</evidence>
<dbReference type="GO" id="GO:0032259">
    <property type="term" value="P:methylation"/>
    <property type="evidence" value="ECO:0007669"/>
    <property type="project" value="UniProtKB-KW"/>
</dbReference>
<dbReference type="EMBL" id="FQZT01000016">
    <property type="protein sequence ID" value="SHJ79224.1"/>
    <property type="molecule type" value="Genomic_DNA"/>
</dbReference>
<dbReference type="CDD" id="cd02440">
    <property type="entry name" value="AdoMet_MTases"/>
    <property type="match status" value="1"/>
</dbReference>
<organism evidence="1 2">
    <name type="scientific">Malonomonas rubra DSM 5091</name>
    <dbReference type="NCBI Taxonomy" id="1122189"/>
    <lineage>
        <taxon>Bacteria</taxon>
        <taxon>Pseudomonadati</taxon>
        <taxon>Thermodesulfobacteriota</taxon>
        <taxon>Desulfuromonadia</taxon>
        <taxon>Desulfuromonadales</taxon>
        <taxon>Geopsychrobacteraceae</taxon>
        <taxon>Malonomonas</taxon>
    </lineage>
</organism>
<name>A0A1M6M6Z8_MALRU</name>
<accession>A0A1M6M6Z8</accession>
<keyword evidence="1" id="KW-0808">Transferase</keyword>
<sequence>MSKHLTRIVGWGHELLAEKISNGQLAVDLTAGNGYDTLMLWRQVGPSGQVIAFDIQQEALTSTCLRLQEQQAPVRQWAEGSGVLVAQAGVDLIAAGHQDLATYLPGAPQAIVANLGYFPSGDKSITTLPKTTLQALSQSVEVLAPGGRLAVVVYTGHPGGEEEGRAVDRFFSELDEVNFQVLQLRVLNRPDAPYLLVAEKRERK</sequence>
<evidence type="ECO:0000313" key="1">
    <source>
        <dbReference type="EMBL" id="SHJ79224.1"/>
    </source>
</evidence>
<dbReference type="GO" id="GO:0008168">
    <property type="term" value="F:methyltransferase activity"/>
    <property type="evidence" value="ECO:0007669"/>
    <property type="project" value="UniProtKB-KW"/>
</dbReference>
<dbReference type="Pfam" id="PF06962">
    <property type="entry name" value="rRNA_methylase"/>
    <property type="match status" value="1"/>
</dbReference>
<dbReference type="STRING" id="1122189.SAMN02745165_03193"/>
<dbReference type="Gene3D" id="3.40.50.150">
    <property type="entry name" value="Vaccinia Virus protein VP39"/>
    <property type="match status" value="1"/>
</dbReference>
<keyword evidence="2" id="KW-1185">Reference proteome</keyword>
<protein>
    <submittedName>
        <fullName evidence="1">Putative rRNA methylase</fullName>
    </submittedName>
</protein>
<dbReference type="SUPFAM" id="SSF53335">
    <property type="entry name" value="S-adenosyl-L-methionine-dependent methyltransferases"/>
    <property type="match status" value="1"/>
</dbReference>
<dbReference type="RefSeq" id="WP_072909728.1">
    <property type="nucleotide sequence ID" value="NZ_FQZT01000016.1"/>
</dbReference>
<keyword evidence="1" id="KW-0489">Methyltransferase</keyword>
<dbReference type="PANTHER" id="PTHR35276:SF1">
    <property type="entry name" value="TRNA (MNM(5)S(2)U34)-METHYLTRANSFERASE, CHLOROPLASTIC"/>
    <property type="match status" value="1"/>
</dbReference>
<dbReference type="PANTHER" id="PTHR35276">
    <property type="entry name" value="S-ADENOSYL-L-METHIONINE-DEPENDENT METHYLTRANSFERASES SUPERFAMILY PROTEIN"/>
    <property type="match status" value="1"/>
</dbReference>
<proteinExistence type="predicted"/>
<dbReference type="Proteomes" id="UP000184171">
    <property type="component" value="Unassembled WGS sequence"/>
</dbReference>
<gene>
    <name evidence="1" type="ORF">SAMN02745165_03193</name>
</gene>